<dbReference type="FunFam" id="3.40.50.300:FF:000011">
    <property type="entry name" value="Putative ABC transporter ATP-binding component"/>
    <property type="match status" value="1"/>
</dbReference>
<keyword evidence="1" id="KW-0547">Nucleotide-binding</keyword>
<keyword evidence="5" id="KW-1185">Reference proteome</keyword>
<dbReference type="InterPro" id="IPR017871">
    <property type="entry name" value="ABC_transporter-like_CS"/>
</dbReference>
<dbReference type="PROSITE" id="PS50893">
    <property type="entry name" value="ABC_TRANSPORTER_2"/>
    <property type="match status" value="1"/>
</dbReference>
<evidence type="ECO:0000256" key="1">
    <source>
        <dbReference type="ARBA" id="ARBA00022741"/>
    </source>
</evidence>
<dbReference type="EMBL" id="JACHIN010000007">
    <property type="protein sequence ID" value="MBB5079792.1"/>
    <property type="molecule type" value="Genomic_DNA"/>
</dbReference>
<proteinExistence type="predicted"/>
<dbReference type="InterPro" id="IPR003593">
    <property type="entry name" value="AAA+_ATPase"/>
</dbReference>
<evidence type="ECO:0000259" key="3">
    <source>
        <dbReference type="PROSITE" id="PS50893"/>
    </source>
</evidence>
<dbReference type="PANTHER" id="PTHR42855:SF2">
    <property type="entry name" value="DRUG RESISTANCE ABC TRANSPORTER,ATP-BINDING PROTEIN"/>
    <property type="match status" value="1"/>
</dbReference>
<protein>
    <submittedName>
        <fullName evidence="4">Macrolide transport system ATP-binding/permease protein</fullName>
    </submittedName>
</protein>
<organism evidence="4 5">
    <name type="scientific">Nonomuraea endophytica</name>
    <dbReference type="NCBI Taxonomy" id="714136"/>
    <lineage>
        <taxon>Bacteria</taxon>
        <taxon>Bacillati</taxon>
        <taxon>Actinomycetota</taxon>
        <taxon>Actinomycetes</taxon>
        <taxon>Streptosporangiales</taxon>
        <taxon>Streptosporangiaceae</taxon>
        <taxon>Nonomuraea</taxon>
    </lineage>
</organism>
<dbReference type="InterPro" id="IPR003439">
    <property type="entry name" value="ABC_transporter-like_ATP-bd"/>
</dbReference>
<dbReference type="InterPro" id="IPR051309">
    <property type="entry name" value="ABCF_ATPase"/>
</dbReference>
<dbReference type="Pfam" id="PF00005">
    <property type="entry name" value="ABC_tran"/>
    <property type="match status" value="2"/>
</dbReference>
<sequence>MGENGSGKSTLLRLIAGLETPDDGEMTVSAAGGVGYLGQTLDLPGHHTVQQAIDAALAELRALERGMQEAAEAQEMDRYGELLTAFEARGGYEADARVDKAIHGLGLARIERSRVLSSLSGGEQARLGLACALAASPEILLLDEPTNHLDEQATAWLEDRLREHRGTVVAVSHDRIFLDRVATAILEVEGGTMTRFGGGYTGFLVDKAAARLRWEQSYTEWREEIRHVREYAATTAHRVAAGRAMKDNNKMAYDRNAGRVQSSVASRVRQAQERLLRLENAPVPRPPDPLRFHGTFTPAETRRGTLVQLGRLRIEAGDRLLIHGPNGAGKSTLLAAIAAEAGGRAGHLPQEVTFDPDKTVIETYGGPAEALMATGLFRPEALQLRTGALSTGQRRRLALAILLAGEYDLLLLDEPTNHLSLTLVEELEQALDGYRGALVVVTHDRALRRRFTGTEISLQEGHPC</sequence>
<dbReference type="SUPFAM" id="SSF52540">
    <property type="entry name" value="P-loop containing nucleoside triphosphate hydrolases"/>
    <property type="match status" value="2"/>
</dbReference>
<dbReference type="CDD" id="cd03221">
    <property type="entry name" value="ABCF_EF-3"/>
    <property type="match status" value="1"/>
</dbReference>
<dbReference type="InterPro" id="IPR027417">
    <property type="entry name" value="P-loop_NTPase"/>
</dbReference>
<dbReference type="AlphaFoldDB" id="A0A7W8A581"/>
<comment type="caution">
    <text evidence="4">The sequence shown here is derived from an EMBL/GenBank/DDBJ whole genome shotgun (WGS) entry which is preliminary data.</text>
</comment>
<evidence type="ECO:0000313" key="5">
    <source>
        <dbReference type="Proteomes" id="UP000568380"/>
    </source>
</evidence>
<accession>A0A7W8A581</accession>
<dbReference type="GO" id="GO:0005524">
    <property type="term" value="F:ATP binding"/>
    <property type="evidence" value="ECO:0007669"/>
    <property type="project" value="UniProtKB-KW"/>
</dbReference>
<dbReference type="Proteomes" id="UP000568380">
    <property type="component" value="Unassembled WGS sequence"/>
</dbReference>
<name>A0A7W8A581_9ACTN</name>
<reference evidence="4 5" key="1">
    <citation type="submission" date="2020-08" db="EMBL/GenBank/DDBJ databases">
        <title>Genomic Encyclopedia of Type Strains, Phase IV (KMG-IV): sequencing the most valuable type-strain genomes for metagenomic binning, comparative biology and taxonomic classification.</title>
        <authorList>
            <person name="Goeker M."/>
        </authorList>
    </citation>
    <scope>NUCLEOTIDE SEQUENCE [LARGE SCALE GENOMIC DNA]</scope>
    <source>
        <strain evidence="4 5">DSM 45385</strain>
    </source>
</reference>
<dbReference type="PANTHER" id="PTHR42855">
    <property type="entry name" value="ABC TRANSPORTER ATP-BINDING SUBUNIT"/>
    <property type="match status" value="1"/>
</dbReference>
<feature type="domain" description="ABC transporter" evidence="3">
    <location>
        <begin position="1"/>
        <end position="215"/>
    </location>
</feature>
<dbReference type="GO" id="GO:0016887">
    <property type="term" value="F:ATP hydrolysis activity"/>
    <property type="evidence" value="ECO:0007669"/>
    <property type="project" value="InterPro"/>
</dbReference>
<gene>
    <name evidence="4" type="ORF">HNR40_005278</name>
</gene>
<evidence type="ECO:0000313" key="4">
    <source>
        <dbReference type="EMBL" id="MBB5079792.1"/>
    </source>
</evidence>
<dbReference type="SMART" id="SM00382">
    <property type="entry name" value="AAA"/>
    <property type="match status" value="2"/>
</dbReference>
<dbReference type="PROSITE" id="PS00211">
    <property type="entry name" value="ABC_TRANSPORTER_1"/>
    <property type="match status" value="1"/>
</dbReference>
<dbReference type="Gene3D" id="3.40.50.300">
    <property type="entry name" value="P-loop containing nucleotide triphosphate hydrolases"/>
    <property type="match status" value="3"/>
</dbReference>
<evidence type="ECO:0000256" key="2">
    <source>
        <dbReference type="ARBA" id="ARBA00022840"/>
    </source>
</evidence>
<keyword evidence="2 4" id="KW-0067">ATP-binding</keyword>